<keyword evidence="1" id="KW-0540">Nuclease</keyword>
<comment type="caution">
    <text evidence="1">The sequence shown here is derived from an EMBL/GenBank/DDBJ whole genome shotgun (WGS) entry which is preliminary data.</text>
</comment>
<evidence type="ECO:0000313" key="1">
    <source>
        <dbReference type="EMBL" id="KAH7692426.1"/>
    </source>
</evidence>
<name>A0ACB7WV20_DIOAL</name>
<gene>
    <name evidence="1" type="ORF">IHE45_01G066000</name>
</gene>
<keyword evidence="2" id="KW-1185">Reference proteome</keyword>
<accession>A0ACB7WV20</accession>
<proteinExistence type="predicted"/>
<evidence type="ECO:0000313" key="2">
    <source>
        <dbReference type="Proteomes" id="UP000827976"/>
    </source>
</evidence>
<sequence>MGVGGRFWDLLKPYARTEGPDFLREKRVAVDLSFWIVQHDTGIRARRPFARSPHIRTTFFRTIALFSKMGAHPVFVVDGEPSPLKTQSRMERFFRCSGIELAELPKIEPGSPVKQRNQHFAKCISDCVELLELLGMPILRANGEAEALCAQLNYEGHVDACITADSDAFLFGAKCVIKCFRSNSSKRKIFELKQLNPRTIYIITKLILLLTSTLLTMMDPFECYNISDVEAGLGLRRKQLVAIALLVGNDHDLNGVPGFGVDTAVRFVQMFNEDEILDRLHEVGKGVIPVVAGSVSSAIHLDEPNVNDALTKARSPHCSQCGHPGSKKAHSTSSCEHCINNGFESCMVKPAGFKCECSSCEKNRKSKERRKYENWQIKVCKMIAAEDNFPNNEIIAIYLRNKNGSYDDSPSLRWDYPKVEHLVDFLTYNMQWEPSYIRQRLLPMLSTIYLREMASAQNRDMLLYDQYEFHSIQRVKIRYGHRYYLVKWKRATDSAGYVNYGTQREQTEFEPEALGATESTDLSDELDVPHILIDDGCWFLLTDENIELVKAAFPDKVDKYTQEKKLKGSPSKQRKANSRSGKSKTDAGDESPKSTHVQLSITEFYRSTKVTFQPKPAEEDPVQNSQNAGPVRERRKISAAGLNNTTSKSAKRRLTFG</sequence>
<protein>
    <submittedName>
        <fullName evidence="1">XPG/Rad2 endonuclease protein</fullName>
        <ecNumber evidence="1">3.1.16.1</ecNumber>
    </submittedName>
</protein>
<dbReference type="EC" id="3.1.16.1" evidence="1"/>
<organism evidence="1 2">
    <name type="scientific">Dioscorea alata</name>
    <name type="common">Purple yam</name>
    <dbReference type="NCBI Taxonomy" id="55571"/>
    <lineage>
        <taxon>Eukaryota</taxon>
        <taxon>Viridiplantae</taxon>
        <taxon>Streptophyta</taxon>
        <taxon>Embryophyta</taxon>
        <taxon>Tracheophyta</taxon>
        <taxon>Spermatophyta</taxon>
        <taxon>Magnoliopsida</taxon>
        <taxon>Liliopsida</taxon>
        <taxon>Dioscoreales</taxon>
        <taxon>Dioscoreaceae</taxon>
        <taxon>Dioscorea</taxon>
    </lineage>
</organism>
<dbReference type="EMBL" id="CM037011">
    <property type="protein sequence ID" value="KAH7692426.1"/>
    <property type="molecule type" value="Genomic_DNA"/>
</dbReference>
<reference evidence="2" key="1">
    <citation type="journal article" date="2022" name="Nat. Commun.">
        <title>Chromosome evolution and the genetic basis of agronomically important traits in greater yam.</title>
        <authorList>
            <person name="Bredeson J.V."/>
            <person name="Lyons J.B."/>
            <person name="Oniyinde I.O."/>
            <person name="Okereke N.R."/>
            <person name="Kolade O."/>
            <person name="Nnabue I."/>
            <person name="Nwadili C.O."/>
            <person name="Hribova E."/>
            <person name="Parker M."/>
            <person name="Nwogha J."/>
            <person name="Shu S."/>
            <person name="Carlson J."/>
            <person name="Kariba R."/>
            <person name="Muthemba S."/>
            <person name="Knop K."/>
            <person name="Barton G.J."/>
            <person name="Sherwood A.V."/>
            <person name="Lopez-Montes A."/>
            <person name="Asiedu R."/>
            <person name="Jamnadass R."/>
            <person name="Muchugi A."/>
            <person name="Goodstein D."/>
            <person name="Egesi C.N."/>
            <person name="Featherston J."/>
            <person name="Asfaw A."/>
            <person name="Simpson G.G."/>
            <person name="Dolezel J."/>
            <person name="Hendre P.S."/>
            <person name="Van Deynze A."/>
            <person name="Kumar P.L."/>
            <person name="Obidiegwu J.E."/>
            <person name="Bhattacharjee R."/>
            <person name="Rokhsar D.S."/>
        </authorList>
    </citation>
    <scope>NUCLEOTIDE SEQUENCE [LARGE SCALE GENOMIC DNA]</scope>
    <source>
        <strain evidence="2">cv. TDa95/00328</strain>
    </source>
</reference>
<keyword evidence="1" id="KW-0378">Hydrolase</keyword>
<dbReference type="Proteomes" id="UP000827976">
    <property type="component" value="Chromosome 1"/>
</dbReference>
<keyword evidence="1" id="KW-0255">Endonuclease</keyword>